<dbReference type="PANTHER" id="PTHR43861">
    <property type="entry name" value="TRANS-ACONITATE 2-METHYLTRANSFERASE-RELATED"/>
    <property type="match status" value="1"/>
</dbReference>
<keyword evidence="1 3" id="KW-0808">Transferase</keyword>
<dbReference type="InterPro" id="IPR041698">
    <property type="entry name" value="Methyltransf_25"/>
</dbReference>
<dbReference type="InterPro" id="IPR029063">
    <property type="entry name" value="SAM-dependent_MTases_sf"/>
</dbReference>
<evidence type="ECO:0000256" key="1">
    <source>
        <dbReference type="ARBA" id="ARBA00022679"/>
    </source>
</evidence>
<proteinExistence type="predicted"/>
<keyword evidence="4" id="KW-1185">Reference proteome</keyword>
<dbReference type="EC" id="2.1.1.64" evidence="3"/>
<evidence type="ECO:0000313" key="4">
    <source>
        <dbReference type="Proteomes" id="UP001595843"/>
    </source>
</evidence>
<organism evidence="3 4">
    <name type="scientific">Salinithrix halophila</name>
    <dbReference type="NCBI Taxonomy" id="1485204"/>
    <lineage>
        <taxon>Bacteria</taxon>
        <taxon>Bacillati</taxon>
        <taxon>Bacillota</taxon>
        <taxon>Bacilli</taxon>
        <taxon>Bacillales</taxon>
        <taxon>Thermoactinomycetaceae</taxon>
        <taxon>Salinithrix</taxon>
    </lineage>
</organism>
<keyword evidence="3" id="KW-0489">Methyltransferase</keyword>
<dbReference type="RefSeq" id="WP_380705617.1">
    <property type="nucleotide sequence ID" value="NZ_JBHSAP010000018.1"/>
</dbReference>
<evidence type="ECO:0000313" key="3">
    <source>
        <dbReference type="EMBL" id="MFC4077779.1"/>
    </source>
</evidence>
<dbReference type="CDD" id="cd02440">
    <property type="entry name" value="AdoMet_MTases"/>
    <property type="match status" value="1"/>
</dbReference>
<dbReference type="EMBL" id="JBHSAP010000018">
    <property type="protein sequence ID" value="MFC4077779.1"/>
    <property type="molecule type" value="Genomic_DNA"/>
</dbReference>
<dbReference type="GO" id="GO:0032259">
    <property type="term" value="P:methylation"/>
    <property type="evidence" value="ECO:0007669"/>
    <property type="project" value="UniProtKB-KW"/>
</dbReference>
<dbReference type="GO" id="GO:0061542">
    <property type="term" value="F:3-demethylubiquinol 3-O-methyltransferase activity"/>
    <property type="evidence" value="ECO:0007669"/>
    <property type="project" value="UniProtKB-EC"/>
</dbReference>
<comment type="caution">
    <text evidence="3">The sequence shown here is derived from an EMBL/GenBank/DDBJ whole genome shotgun (WGS) entry which is preliminary data.</text>
</comment>
<reference evidence="4" key="1">
    <citation type="journal article" date="2019" name="Int. J. Syst. Evol. Microbiol.">
        <title>The Global Catalogue of Microorganisms (GCM) 10K type strain sequencing project: providing services to taxonomists for standard genome sequencing and annotation.</title>
        <authorList>
            <consortium name="The Broad Institute Genomics Platform"/>
            <consortium name="The Broad Institute Genome Sequencing Center for Infectious Disease"/>
            <person name="Wu L."/>
            <person name="Ma J."/>
        </authorList>
    </citation>
    <scope>NUCLEOTIDE SEQUENCE [LARGE SCALE GENOMIC DNA]</scope>
    <source>
        <strain evidence="4">IBRC-M 10813</strain>
    </source>
</reference>
<dbReference type="GO" id="GO:0102208">
    <property type="term" value="F:2-polyprenyl-6-hydroxyphenol methylase activity"/>
    <property type="evidence" value="ECO:0007669"/>
    <property type="project" value="UniProtKB-EC"/>
</dbReference>
<gene>
    <name evidence="3" type="ORF">ACFOUO_13330</name>
</gene>
<accession>A0ABV8JGQ1</accession>
<protein>
    <submittedName>
        <fullName evidence="3">Class I SAM-dependent methyltransferase</fullName>
        <ecNumber evidence="3">2.1.1.222</ecNumber>
        <ecNumber evidence="3">2.1.1.64</ecNumber>
    </submittedName>
</protein>
<sequence>MNPQTYWNQRYEQGRVWGDEPCPSATDALPFFQRAGVKSVLVPGCGYGRNAMYFAQQGFTVTAFDLSDVSIDHAKKWAAREGVDIRFFQGDLFYEYRLKGHPFDAVYLSNVIHLFLKDQRAQLLQNLTSLLRQTGIFIFSCISTSDPNNYGIGQEVEPNTFIKHESKPLHFYTERELHEILEPNYHILEQRLHTQTETDPAGNVESLQLWFVATEKR</sequence>
<dbReference type="Pfam" id="PF13649">
    <property type="entry name" value="Methyltransf_25"/>
    <property type="match status" value="1"/>
</dbReference>
<evidence type="ECO:0000259" key="2">
    <source>
        <dbReference type="Pfam" id="PF13649"/>
    </source>
</evidence>
<dbReference type="Gene3D" id="3.40.50.150">
    <property type="entry name" value="Vaccinia Virus protein VP39"/>
    <property type="match status" value="1"/>
</dbReference>
<name>A0ABV8JGQ1_9BACL</name>
<feature type="domain" description="Methyltransferase" evidence="2">
    <location>
        <begin position="40"/>
        <end position="135"/>
    </location>
</feature>
<dbReference type="SUPFAM" id="SSF53335">
    <property type="entry name" value="S-adenosyl-L-methionine-dependent methyltransferases"/>
    <property type="match status" value="1"/>
</dbReference>
<dbReference type="EC" id="2.1.1.222" evidence="3"/>
<dbReference type="Proteomes" id="UP001595843">
    <property type="component" value="Unassembled WGS sequence"/>
</dbReference>